<proteinExistence type="predicted"/>
<dbReference type="AlphaFoldDB" id="A0AA47M464"/>
<protein>
    <submittedName>
        <fullName evidence="2">Uncharacterized protein</fullName>
    </submittedName>
</protein>
<keyword evidence="3" id="KW-1185">Reference proteome</keyword>
<dbReference type="Proteomes" id="UP001174136">
    <property type="component" value="Unassembled WGS sequence"/>
</dbReference>
<comment type="caution">
    <text evidence="2">The sequence shown here is derived from an EMBL/GenBank/DDBJ whole genome shotgun (WGS) entry which is preliminary data.</text>
</comment>
<dbReference type="EMBL" id="JAOPHQ010005998">
    <property type="protein sequence ID" value="KAK0133286.1"/>
    <property type="molecule type" value="Genomic_DNA"/>
</dbReference>
<evidence type="ECO:0000256" key="1">
    <source>
        <dbReference type="SAM" id="MobiDB-lite"/>
    </source>
</evidence>
<feature type="region of interest" description="Disordered" evidence="1">
    <location>
        <begin position="99"/>
        <end position="141"/>
    </location>
</feature>
<reference evidence="2" key="1">
    <citation type="journal article" date="2023" name="Front. Mar. Sci.">
        <title>A new Merluccius polli reference genome to investigate the effects of global change in West African waters.</title>
        <authorList>
            <person name="Mateo J.L."/>
            <person name="Blanco-Fernandez C."/>
            <person name="Garcia-Vazquez E."/>
            <person name="Machado-Schiaffino G."/>
        </authorList>
    </citation>
    <scope>NUCLEOTIDE SEQUENCE</scope>
    <source>
        <strain evidence="2">C29</strain>
        <tissue evidence="2">Fin</tissue>
    </source>
</reference>
<feature type="compositionally biased region" description="Low complexity" evidence="1">
    <location>
        <begin position="125"/>
        <end position="141"/>
    </location>
</feature>
<name>A0AA47M464_MERPO</name>
<gene>
    <name evidence="2" type="ORF">N1851_031200</name>
</gene>
<evidence type="ECO:0000313" key="3">
    <source>
        <dbReference type="Proteomes" id="UP001174136"/>
    </source>
</evidence>
<accession>A0AA47M464</accession>
<sequence>MSNFDLDAFVAEPTLTVFESCRKADLRLIAGHYDVSIPSALGKAEYKAALLSALIKQQILSLPTSQVLPEGDVPLFGGAGDGGEAGGDADSKHGKVGLDSRGGAISRTGGTVKLGGPVVEDPDSDGSVGSESGSAPPSSPTLQARFKLRLARLRLGEAAAIRREAKEEREKDRAFQLSMKNLEAETAFRLRQLELQGSHARHTPEVVFPHLVGRHPEWMTDGHFRHCHLRWPRAQGLKKDLELCDSVFGEALAEDVWPSSGELGESTEKCAREKLVVPEFADVPLPLTRQALISAQQSDSSLASCFAAVSSDASVSGRQQSFVMEEGVLMRTWVARPGWPWPPQVGFLFGLQAFSLSRTTDFSWVKSPLTPSASPDRLSLGSIKGLPIAGLTRHTCESEDPECPHSPPYVGAWSTMCNSWPWPPQVGFLFGLQAFSLSRTTDFSWVKSPLTPSASPDRLSLGSIKGLPIAGLTRHTCESTCHRPPHPLAAFACLCGHPVAMWGTADRLGHHNIHNFNA</sequence>
<evidence type="ECO:0000313" key="2">
    <source>
        <dbReference type="EMBL" id="KAK0133286.1"/>
    </source>
</evidence>
<organism evidence="2 3">
    <name type="scientific">Merluccius polli</name>
    <name type="common">Benguela hake</name>
    <name type="synonym">Merluccius cadenati</name>
    <dbReference type="NCBI Taxonomy" id="89951"/>
    <lineage>
        <taxon>Eukaryota</taxon>
        <taxon>Metazoa</taxon>
        <taxon>Chordata</taxon>
        <taxon>Craniata</taxon>
        <taxon>Vertebrata</taxon>
        <taxon>Euteleostomi</taxon>
        <taxon>Actinopterygii</taxon>
        <taxon>Neopterygii</taxon>
        <taxon>Teleostei</taxon>
        <taxon>Neoteleostei</taxon>
        <taxon>Acanthomorphata</taxon>
        <taxon>Zeiogadaria</taxon>
        <taxon>Gadariae</taxon>
        <taxon>Gadiformes</taxon>
        <taxon>Gadoidei</taxon>
        <taxon>Merlucciidae</taxon>
        <taxon>Merluccius</taxon>
    </lineage>
</organism>